<accession>A0A6G2BK41</accession>
<name>A0A6G2BK41_9ACTN</name>
<dbReference type="Proteomes" id="UP000473014">
    <property type="component" value="Unassembled WGS sequence"/>
</dbReference>
<evidence type="ECO:0000256" key="1">
    <source>
        <dbReference type="SAM" id="MobiDB-lite"/>
    </source>
</evidence>
<comment type="caution">
    <text evidence="2">The sequence shown here is derived from an EMBL/GenBank/DDBJ whole genome shotgun (WGS) entry which is preliminary data.</text>
</comment>
<organism evidence="2 3">
    <name type="scientific">Streptomyces taklimakanensis</name>
    <dbReference type="NCBI Taxonomy" id="2569853"/>
    <lineage>
        <taxon>Bacteria</taxon>
        <taxon>Bacillati</taxon>
        <taxon>Actinomycetota</taxon>
        <taxon>Actinomycetes</taxon>
        <taxon>Kitasatosporales</taxon>
        <taxon>Streptomycetaceae</taxon>
        <taxon>Streptomyces</taxon>
    </lineage>
</organism>
<dbReference type="AlphaFoldDB" id="A0A6G2BK41"/>
<dbReference type="OrthoDB" id="9766729at2"/>
<gene>
    <name evidence="2" type="ORF">F0L17_24800</name>
</gene>
<proteinExistence type="predicted"/>
<sequence length="85" mass="9147">MWWECHASWSSGCSARAEHPHRTGVRSSPRAPQPGRRPPRAPTRRPPSGVEEVPVLWNPEGVGCDGDTVSVTAATLPSHTPTGRS</sequence>
<evidence type="ECO:0000313" key="2">
    <source>
        <dbReference type="EMBL" id="MTE22262.1"/>
    </source>
</evidence>
<keyword evidence="3" id="KW-1185">Reference proteome</keyword>
<evidence type="ECO:0000313" key="3">
    <source>
        <dbReference type="Proteomes" id="UP000473014"/>
    </source>
</evidence>
<dbReference type="EMBL" id="WIXO01000001">
    <property type="protein sequence ID" value="MTE22262.1"/>
    <property type="molecule type" value="Genomic_DNA"/>
</dbReference>
<protein>
    <submittedName>
        <fullName evidence="2">Uncharacterized protein</fullName>
    </submittedName>
</protein>
<reference evidence="2 3" key="1">
    <citation type="submission" date="2019-11" db="EMBL/GenBank/DDBJ databases">
        <authorList>
            <person name="Yuan L."/>
        </authorList>
    </citation>
    <scope>NUCLEOTIDE SEQUENCE [LARGE SCALE GENOMIC DNA]</scope>
    <source>
        <strain evidence="2 3">TRM43335</strain>
    </source>
</reference>
<feature type="region of interest" description="Disordered" evidence="1">
    <location>
        <begin position="9"/>
        <end position="55"/>
    </location>
</feature>